<protein>
    <recommendedName>
        <fullName evidence="3">F-box domain-containing protein</fullName>
    </recommendedName>
</protein>
<dbReference type="OrthoDB" id="3945550at2759"/>
<dbReference type="EMBL" id="BHVY01000004">
    <property type="protein sequence ID" value="GIJ86554.1"/>
    <property type="molecule type" value="Genomic_DNA"/>
</dbReference>
<dbReference type="RefSeq" id="XP_043157300.1">
    <property type="nucleotide sequence ID" value="XM_043301365.1"/>
</dbReference>
<name>A0A9P3BAV6_9EURO</name>
<proteinExistence type="predicted"/>
<organism evidence="1 2">
    <name type="scientific">Aspergillus pseudoviridinutans</name>
    <dbReference type="NCBI Taxonomy" id="1517512"/>
    <lineage>
        <taxon>Eukaryota</taxon>
        <taxon>Fungi</taxon>
        <taxon>Dikarya</taxon>
        <taxon>Ascomycota</taxon>
        <taxon>Pezizomycotina</taxon>
        <taxon>Eurotiomycetes</taxon>
        <taxon>Eurotiomycetidae</taxon>
        <taxon>Eurotiales</taxon>
        <taxon>Aspergillaceae</taxon>
        <taxon>Aspergillus</taxon>
        <taxon>Aspergillus subgen. Fumigati</taxon>
    </lineage>
</organism>
<accession>A0A9P3BAV6</accession>
<dbReference type="AlphaFoldDB" id="A0A9P3BAV6"/>
<dbReference type="Proteomes" id="UP001043456">
    <property type="component" value="Unassembled WGS sequence"/>
</dbReference>
<keyword evidence="2" id="KW-1185">Reference proteome</keyword>
<dbReference type="InterPro" id="IPR032675">
    <property type="entry name" value="LRR_dom_sf"/>
</dbReference>
<reference evidence="1 2" key="1">
    <citation type="submission" date="2018-10" db="EMBL/GenBank/DDBJ databases">
        <title>Pan-genome distribution and transcriptional activeness of fungal secondary metabolism genes in Aspergillus section Fumigati.</title>
        <authorList>
            <person name="Takahashi H."/>
            <person name="Umemura M."/>
            <person name="Ninomiya A."/>
            <person name="Kusuya Y."/>
            <person name="Urayama S."/>
            <person name="Shimizu M."/>
            <person name="Watanabe A."/>
            <person name="Kamei K."/>
            <person name="Yaguchi T."/>
            <person name="Hagiwara D."/>
        </authorList>
    </citation>
    <scope>NUCLEOTIDE SEQUENCE [LARGE SCALE GENOMIC DNA]</scope>
    <source>
        <strain evidence="1 2">IFM 55266</strain>
    </source>
</reference>
<sequence>MGAPIMIPEIWYLVFQFLATRNDLRNVCSVCRLFDAIATPLLYRSLIFRDPHIDGSHWSKLPDDEDVETQDEADNLSFGLLCRLLDDNNDILRGFVHEIVFDKMNNMRTVDRVWRKLQPPNDALATLVSKLPNLEAIVFQNKLPITDRFVNALLSHKKSPKLHLLGEDGRTRVNIKMPFVQKLHTSVDAQAEAPRDRPETHRSGVRVWEPQRLALHELFNAFPNLEELSVSINWLRGGCVLGGPPSPTRILELVLSEEATFPPLKSLSLSGYPFQGDELALWRDRFPWDRLHSLSLGVQLPPSTPRLLELATGKVVNLKEFQITSYDRLSSSAELDAFLCSFDTLESLTAKGAVPSLSSVVHQSNLKHICLHTIEEPDRERETLDVEQLKDLNQHCPKLTTLEIDLDPNGTWPDDIVSVIATSFKNLRRFSIHVGLGIARAKDYHSMEQEFARVLTKSKAQDFAKRFFELRGPSVLEMITLKTGENLRWFPQWPPEYASAEEECTNIFEIYSPLEDNHETRLNELESDYARLIRILDENSMAYHNSMNRSSADSKPQRLSRFPRVLKTPAFPL</sequence>
<dbReference type="Gene3D" id="3.80.10.10">
    <property type="entry name" value="Ribonuclease Inhibitor"/>
    <property type="match status" value="1"/>
</dbReference>
<evidence type="ECO:0000313" key="2">
    <source>
        <dbReference type="Proteomes" id="UP001043456"/>
    </source>
</evidence>
<dbReference type="SUPFAM" id="SSF52047">
    <property type="entry name" value="RNI-like"/>
    <property type="match status" value="1"/>
</dbReference>
<evidence type="ECO:0000313" key="1">
    <source>
        <dbReference type="EMBL" id="GIJ86554.1"/>
    </source>
</evidence>
<dbReference type="GeneID" id="67004054"/>
<comment type="caution">
    <text evidence="1">The sequence shown here is derived from an EMBL/GenBank/DDBJ whole genome shotgun (WGS) entry which is preliminary data.</text>
</comment>
<gene>
    <name evidence="1" type="ORF">Asppvi_005443</name>
</gene>
<evidence type="ECO:0008006" key="3">
    <source>
        <dbReference type="Google" id="ProtNLM"/>
    </source>
</evidence>